<reference evidence="3" key="1">
    <citation type="submission" date="2020-08" db="EMBL/GenBank/DDBJ databases">
        <title>Food and environmental bacterial isolates.</title>
        <authorList>
            <person name="Richter L."/>
            <person name="Du Plessis E.M."/>
            <person name="Duvenage S."/>
            <person name="Allam M."/>
            <person name="Korsten L."/>
        </authorList>
    </citation>
    <scope>NUCLEOTIDE SEQUENCE</scope>
    <source>
        <strain evidence="3">UPMP2127</strain>
    </source>
</reference>
<dbReference type="PROSITE" id="PS51257">
    <property type="entry name" value="PROKAR_LIPOPROTEIN"/>
    <property type="match status" value="1"/>
</dbReference>
<evidence type="ECO:0000259" key="2">
    <source>
        <dbReference type="Pfam" id="PF10671"/>
    </source>
</evidence>
<feature type="domain" description="Toxin co-regulated pilus biosynthesis protein Q C-terminal" evidence="2">
    <location>
        <begin position="258"/>
        <end position="343"/>
    </location>
</feature>
<dbReference type="InterPro" id="IPR018927">
    <property type="entry name" value="Pilus_synth_Q_C"/>
</dbReference>
<gene>
    <name evidence="3" type="ORF">H8J20_21600</name>
</gene>
<evidence type="ECO:0000256" key="1">
    <source>
        <dbReference type="SAM" id="MobiDB-lite"/>
    </source>
</evidence>
<proteinExistence type="predicted"/>
<feature type="region of interest" description="Disordered" evidence="1">
    <location>
        <begin position="62"/>
        <end position="86"/>
    </location>
</feature>
<feature type="region of interest" description="Disordered" evidence="1">
    <location>
        <begin position="199"/>
        <end position="241"/>
    </location>
</feature>
<accession>A0AAW3WW64</accession>
<dbReference type="Proteomes" id="UP000659084">
    <property type="component" value="Unassembled WGS sequence"/>
</dbReference>
<feature type="compositionally biased region" description="Polar residues" evidence="1">
    <location>
        <begin position="221"/>
        <end position="237"/>
    </location>
</feature>
<name>A0AAW3WW64_SERFO</name>
<dbReference type="Pfam" id="PF10671">
    <property type="entry name" value="TcpQ"/>
    <property type="match status" value="1"/>
</dbReference>
<evidence type="ECO:0000313" key="4">
    <source>
        <dbReference type="Proteomes" id="UP000659084"/>
    </source>
</evidence>
<comment type="caution">
    <text evidence="3">The sequence shown here is derived from an EMBL/GenBank/DDBJ whole genome shotgun (WGS) entry which is preliminary data.</text>
</comment>
<dbReference type="EMBL" id="JACNYO010000028">
    <property type="protein sequence ID" value="MBC3214736.1"/>
    <property type="molecule type" value="Genomic_DNA"/>
</dbReference>
<dbReference type="RefSeq" id="WP_179254015.1">
    <property type="nucleotide sequence ID" value="NZ_JACBIV010000058.1"/>
</dbReference>
<feature type="compositionally biased region" description="Low complexity" evidence="1">
    <location>
        <begin position="199"/>
        <end position="210"/>
    </location>
</feature>
<evidence type="ECO:0000313" key="3">
    <source>
        <dbReference type="EMBL" id="MBC3214736.1"/>
    </source>
</evidence>
<sequence length="347" mass="37232">MKIFLPVALAPVVLSGCAISTPAPPRVPAQEFVTSLIQEQIPIIQQAQADLAQASRIRLKPAPATRESVPVAATPSHRRPDTIQPKALAGQPVPTLQAIRYLGERPASLALARAGNATTLRQAMRQITPAGWQVSFSQELKPDARISLQWRGNDQWPFVMDEVLQQQGKVGLIDWQAQRISVAAKSVEFTPGAVAAKTPNTVSVSPSTTPAITNKKDAGSSGRNPFGGSQSRTTSTPAAAVKPTASVTLPKTIIKPKVWRIEAGSTLKDTLFSWAAAEKCSTPGVANWTVAWLTSANYRIDAPLQFDGSFRDALNSLFTLYGTAQVPLYAGVRQVQCVISVDDKEIH</sequence>
<protein>
    <submittedName>
        <fullName evidence="3">TcpQ domain-containing protein</fullName>
    </submittedName>
</protein>
<organism evidence="3 4">
    <name type="scientific">Serratia fonticola</name>
    <dbReference type="NCBI Taxonomy" id="47917"/>
    <lineage>
        <taxon>Bacteria</taxon>
        <taxon>Pseudomonadati</taxon>
        <taxon>Pseudomonadota</taxon>
        <taxon>Gammaproteobacteria</taxon>
        <taxon>Enterobacterales</taxon>
        <taxon>Yersiniaceae</taxon>
        <taxon>Serratia</taxon>
    </lineage>
</organism>
<dbReference type="AlphaFoldDB" id="A0AAW3WW64"/>